<dbReference type="GO" id="GO:0004156">
    <property type="term" value="F:dihydropteroate synthase activity"/>
    <property type="evidence" value="ECO:0007669"/>
    <property type="project" value="UniProtKB-EC"/>
</dbReference>
<reference evidence="10" key="1">
    <citation type="submission" date="2018-06" db="EMBL/GenBank/DDBJ databases">
        <authorList>
            <person name="Zhirakovskaya E."/>
        </authorList>
    </citation>
    <scope>NUCLEOTIDE SEQUENCE</scope>
</reference>
<evidence type="ECO:0000256" key="5">
    <source>
        <dbReference type="ARBA" id="ARBA00022679"/>
    </source>
</evidence>
<dbReference type="SUPFAM" id="SSF51717">
    <property type="entry name" value="Dihydropteroate synthetase-like"/>
    <property type="match status" value="1"/>
</dbReference>
<evidence type="ECO:0000256" key="6">
    <source>
        <dbReference type="ARBA" id="ARBA00022723"/>
    </source>
</evidence>
<evidence type="ECO:0000256" key="4">
    <source>
        <dbReference type="ARBA" id="ARBA00012458"/>
    </source>
</evidence>
<comment type="pathway">
    <text evidence="3">Cofactor biosynthesis; tetrahydrofolate biosynthesis; 7,8-dihydrofolate from 2-amino-4-hydroxy-6-hydroxymethyl-7,8-dihydropteridine diphosphate and 4-aminobenzoate: step 1/2.</text>
</comment>
<dbReference type="GO" id="GO:0046656">
    <property type="term" value="P:folic acid biosynthetic process"/>
    <property type="evidence" value="ECO:0007669"/>
    <property type="project" value="UniProtKB-KW"/>
</dbReference>
<feature type="domain" description="Pterin-binding" evidence="9">
    <location>
        <begin position="1"/>
        <end position="250"/>
    </location>
</feature>
<dbReference type="PROSITE" id="PS00793">
    <property type="entry name" value="DHPS_2"/>
    <property type="match status" value="1"/>
</dbReference>
<dbReference type="InterPro" id="IPR011005">
    <property type="entry name" value="Dihydropteroate_synth-like_sf"/>
</dbReference>
<dbReference type="InterPro" id="IPR006390">
    <property type="entry name" value="DHP_synth_dom"/>
</dbReference>
<evidence type="ECO:0000256" key="1">
    <source>
        <dbReference type="ARBA" id="ARBA00000012"/>
    </source>
</evidence>
<proteinExistence type="predicted"/>
<dbReference type="InterPro" id="IPR000489">
    <property type="entry name" value="Pterin-binding_dom"/>
</dbReference>
<keyword evidence="8" id="KW-0289">Folate biosynthesis</keyword>
<accession>A0A3B0WPI7</accession>
<dbReference type="PROSITE" id="PS50972">
    <property type="entry name" value="PTERIN_BINDING"/>
    <property type="match status" value="1"/>
</dbReference>
<sequence>MGILNVTPDSFFDGGQFNQLDNALKRALQMQAQGADVIDIGGESTRPGAKSVLLEEELQRVIPVIEKIRQNSDIAISIDTSKPQVMQAAIEAGASMVNDVNALHAEGAVEICAKYQISVCLMHKQGKPQNMQDKPQYKNVVDEIQQYLENRTAICIEAGIPAEKICVDPGFGFGKTLKNNLSLLQEMQQFCSMDYPVLVGISRKSMFAALLDRSVEQRLTASTSAVVIAYQKGARFFRVHDVAETCDALKLCAAVT</sequence>
<dbReference type="InterPro" id="IPR045031">
    <property type="entry name" value="DHP_synth-like"/>
</dbReference>
<dbReference type="EC" id="2.5.1.15" evidence="4"/>
<gene>
    <name evidence="10" type="ORF">MNBD_GAMMA06-296</name>
</gene>
<dbReference type="AlphaFoldDB" id="A0A3B0WPI7"/>
<dbReference type="GO" id="GO:0046654">
    <property type="term" value="P:tetrahydrofolate biosynthetic process"/>
    <property type="evidence" value="ECO:0007669"/>
    <property type="project" value="TreeGrafter"/>
</dbReference>
<dbReference type="NCBIfam" id="TIGR01496">
    <property type="entry name" value="DHPS"/>
    <property type="match status" value="1"/>
</dbReference>
<name>A0A3B0WPI7_9ZZZZ</name>
<protein>
    <recommendedName>
        <fullName evidence="4">dihydropteroate synthase</fullName>
        <ecNumber evidence="4">2.5.1.15</ecNumber>
    </recommendedName>
</protein>
<dbReference type="PANTHER" id="PTHR20941">
    <property type="entry name" value="FOLATE SYNTHESIS PROTEINS"/>
    <property type="match status" value="1"/>
</dbReference>
<dbReference type="EMBL" id="UOFD01000076">
    <property type="protein sequence ID" value="VAW54353.1"/>
    <property type="molecule type" value="Genomic_DNA"/>
</dbReference>
<comment type="cofactor">
    <cofactor evidence="2">
        <name>Mg(2+)</name>
        <dbReference type="ChEBI" id="CHEBI:18420"/>
    </cofactor>
</comment>
<evidence type="ECO:0000256" key="3">
    <source>
        <dbReference type="ARBA" id="ARBA00004763"/>
    </source>
</evidence>
<organism evidence="10">
    <name type="scientific">hydrothermal vent metagenome</name>
    <dbReference type="NCBI Taxonomy" id="652676"/>
    <lineage>
        <taxon>unclassified sequences</taxon>
        <taxon>metagenomes</taxon>
        <taxon>ecological metagenomes</taxon>
    </lineage>
</organism>
<dbReference type="Gene3D" id="3.20.20.20">
    <property type="entry name" value="Dihydropteroate synthase-like"/>
    <property type="match status" value="1"/>
</dbReference>
<comment type="catalytic activity">
    <reaction evidence="1">
        <text>(7,8-dihydropterin-6-yl)methyl diphosphate + 4-aminobenzoate = 7,8-dihydropteroate + diphosphate</text>
        <dbReference type="Rhea" id="RHEA:19949"/>
        <dbReference type="ChEBI" id="CHEBI:17836"/>
        <dbReference type="ChEBI" id="CHEBI:17839"/>
        <dbReference type="ChEBI" id="CHEBI:33019"/>
        <dbReference type="ChEBI" id="CHEBI:72950"/>
        <dbReference type="EC" id="2.5.1.15"/>
    </reaction>
</comment>
<evidence type="ECO:0000313" key="10">
    <source>
        <dbReference type="EMBL" id="VAW54353.1"/>
    </source>
</evidence>
<dbReference type="PANTHER" id="PTHR20941:SF1">
    <property type="entry name" value="FOLIC ACID SYNTHESIS PROTEIN FOL1"/>
    <property type="match status" value="1"/>
</dbReference>
<evidence type="ECO:0000256" key="7">
    <source>
        <dbReference type="ARBA" id="ARBA00022842"/>
    </source>
</evidence>
<dbReference type="GO" id="GO:0046872">
    <property type="term" value="F:metal ion binding"/>
    <property type="evidence" value="ECO:0007669"/>
    <property type="project" value="UniProtKB-KW"/>
</dbReference>
<dbReference type="Pfam" id="PF00809">
    <property type="entry name" value="Pterin_bind"/>
    <property type="match status" value="1"/>
</dbReference>
<evidence type="ECO:0000259" key="9">
    <source>
        <dbReference type="PROSITE" id="PS50972"/>
    </source>
</evidence>
<keyword evidence="7" id="KW-0460">Magnesium</keyword>
<keyword evidence="6" id="KW-0479">Metal-binding</keyword>
<keyword evidence="5 10" id="KW-0808">Transferase</keyword>
<dbReference type="GO" id="GO:0005829">
    <property type="term" value="C:cytosol"/>
    <property type="evidence" value="ECO:0007669"/>
    <property type="project" value="TreeGrafter"/>
</dbReference>
<dbReference type="CDD" id="cd00739">
    <property type="entry name" value="DHPS"/>
    <property type="match status" value="1"/>
</dbReference>
<evidence type="ECO:0000256" key="8">
    <source>
        <dbReference type="ARBA" id="ARBA00022909"/>
    </source>
</evidence>
<evidence type="ECO:0000256" key="2">
    <source>
        <dbReference type="ARBA" id="ARBA00001946"/>
    </source>
</evidence>